<sequence length="144" mass="15669">MSTQMASQHKWIYVGAIVVLVAMAVVGLLTFTQQHATNESFRKADELIGKLRDNGYPTPDREQVARTLGTDGGAVCEDPASALKTGLQRVQMSNGAAGPGQRPVIVPERVVQGEALILQVYCPDQLDDYREQIEDIKTGDTVKN</sequence>
<dbReference type="AlphaFoldDB" id="E4NE20"/>
<organism evidence="2 3">
    <name type="scientific">Kitasatospora setae (strain ATCC 33774 / DSM 43861 / JCM 3304 / KCC A-0304 / NBRC 14216 / KM-6054)</name>
    <name type="common">Streptomyces setae</name>
    <dbReference type="NCBI Taxonomy" id="452652"/>
    <lineage>
        <taxon>Bacteria</taxon>
        <taxon>Bacillati</taxon>
        <taxon>Actinomycetota</taxon>
        <taxon>Actinomycetes</taxon>
        <taxon>Kitasatosporales</taxon>
        <taxon>Streptomycetaceae</taxon>
        <taxon>Kitasatospora</taxon>
    </lineage>
</organism>
<accession>E4NE20</accession>
<dbReference type="EMBL" id="AP010968">
    <property type="protein sequence ID" value="BAJ29451.1"/>
    <property type="molecule type" value="Genomic_DNA"/>
</dbReference>
<evidence type="ECO:0000313" key="3">
    <source>
        <dbReference type="Proteomes" id="UP000007076"/>
    </source>
</evidence>
<keyword evidence="3" id="KW-1185">Reference proteome</keyword>
<keyword evidence="1" id="KW-0812">Transmembrane</keyword>
<gene>
    <name evidence="2" type="ordered locus">KSE_36470</name>
</gene>
<name>E4NE20_KITSK</name>
<evidence type="ECO:0000313" key="2">
    <source>
        <dbReference type="EMBL" id="BAJ29451.1"/>
    </source>
</evidence>
<reference evidence="2 3" key="1">
    <citation type="journal article" date="2010" name="DNA Res.">
        <title>Genome sequence of Kitasatospora setae NBRC 14216T: an evolutionary snapshot of the family Streptomycetaceae.</title>
        <authorList>
            <person name="Ichikawa N."/>
            <person name="Oguchi A."/>
            <person name="Ikeda H."/>
            <person name="Ishikawa J."/>
            <person name="Kitani S."/>
            <person name="Watanabe Y."/>
            <person name="Nakamura S."/>
            <person name="Katano Y."/>
            <person name="Kishi E."/>
            <person name="Sasagawa M."/>
            <person name="Ankai A."/>
            <person name="Fukui S."/>
            <person name="Hashimoto Y."/>
            <person name="Kamata S."/>
            <person name="Otoguro M."/>
            <person name="Tanikawa S."/>
            <person name="Nihira T."/>
            <person name="Horinouchi S."/>
            <person name="Ohnishi Y."/>
            <person name="Hayakawa M."/>
            <person name="Kuzuyama T."/>
            <person name="Arisawa A."/>
            <person name="Nomoto F."/>
            <person name="Miura H."/>
            <person name="Takahashi Y."/>
            <person name="Fujita N."/>
        </authorList>
    </citation>
    <scope>NUCLEOTIDE SEQUENCE [LARGE SCALE GENOMIC DNA]</scope>
    <source>
        <strain evidence="3">ATCC 33774 / DSM 43861 / JCM 3304 / KCC A-0304 / NBRC 14216 / KM-6054</strain>
    </source>
</reference>
<dbReference type="KEGG" id="ksk:KSE_36470"/>
<proteinExistence type="predicted"/>
<dbReference type="RefSeq" id="WP_014136757.1">
    <property type="nucleotide sequence ID" value="NC_016109.1"/>
</dbReference>
<dbReference type="PATRIC" id="fig|452652.3.peg.3648"/>
<evidence type="ECO:0000256" key="1">
    <source>
        <dbReference type="SAM" id="Phobius"/>
    </source>
</evidence>
<dbReference type="Proteomes" id="UP000007076">
    <property type="component" value="Chromosome"/>
</dbReference>
<protein>
    <submittedName>
        <fullName evidence="2">Uncharacterized protein</fullName>
    </submittedName>
</protein>
<dbReference type="eggNOG" id="ENOG5032VJ2">
    <property type="taxonomic scope" value="Bacteria"/>
</dbReference>
<feature type="transmembrane region" description="Helical" evidence="1">
    <location>
        <begin position="12"/>
        <end position="31"/>
    </location>
</feature>
<keyword evidence="1" id="KW-1133">Transmembrane helix</keyword>
<keyword evidence="1" id="KW-0472">Membrane</keyword>
<dbReference type="STRING" id="452652.KSE_36470"/>
<dbReference type="HOGENOM" id="CLU_1840840_0_0_11"/>